<dbReference type="EC" id="3.1.6.1" evidence="8"/>
<comment type="similarity">
    <text evidence="2">Belongs to the sulfatase family.</text>
</comment>
<dbReference type="EMBL" id="CAKXZS010000089">
    <property type="protein sequence ID" value="CAH2408086.1"/>
    <property type="molecule type" value="Genomic_DNA"/>
</dbReference>
<reference evidence="8" key="1">
    <citation type="submission" date="2022-03" db="EMBL/GenBank/DDBJ databases">
        <authorList>
            <person name="Brunel B."/>
        </authorList>
    </citation>
    <scope>NUCLEOTIDE SEQUENCE</scope>
    <source>
        <strain evidence="8">STM4922sample</strain>
    </source>
</reference>
<dbReference type="CDD" id="cd16142">
    <property type="entry name" value="ARS_like"/>
    <property type="match status" value="1"/>
</dbReference>
<keyword evidence="9" id="KW-1185">Reference proteome</keyword>
<accession>A0ABN8KEF1</accession>
<feature type="domain" description="Sulfatase N-terminal" evidence="7">
    <location>
        <begin position="1"/>
        <end position="322"/>
    </location>
</feature>
<keyword evidence="5 8" id="KW-0378">Hydrolase</keyword>
<keyword evidence="6" id="KW-0106">Calcium</keyword>
<keyword evidence="4" id="KW-0732">Signal</keyword>
<comment type="caution">
    <text evidence="8">The sequence shown here is derived from an EMBL/GenBank/DDBJ whole genome shotgun (WGS) entry which is preliminary data.</text>
</comment>
<dbReference type="InterPro" id="IPR050738">
    <property type="entry name" value="Sulfatase"/>
</dbReference>
<evidence type="ECO:0000256" key="1">
    <source>
        <dbReference type="ARBA" id="ARBA00001913"/>
    </source>
</evidence>
<dbReference type="PANTHER" id="PTHR42693">
    <property type="entry name" value="ARYLSULFATASE FAMILY MEMBER"/>
    <property type="match status" value="1"/>
</dbReference>
<name>A0ABN8KEF1_9HYPH</name>
<dbReference type="InterPro" id="IPR017850">
    <property type="entry name" value="Alkaline_phosphatase_core_sf"/>
</dbReference>
<keyword evidence="3" id="KW-0479">Metal-binding</keyword>
<dbReference type="SUPFAM" id="SSF53649">
    <property type="entry name" value="Alkaline phosphatase-like"/>
    <property type="match status" value="1"/>
</dbReference>
<sequence length="448" mass="50060">MDNLGYGEIGAYGGGVTRGGATPRLDTLAEQGVRLTNYNVEAQCTPSRAALMTGRYAVRTGNGSVPLDTGMYGLTQWEYTMAEMLSDAGYTTAMFGKWHLGQTPGRYPTDQGFDEWYGIPNSTDESYWPSQAQFNAVAKEQISPYAVAEYVYDGRKGAEPKPVKVYDLDVRPEIDGELTAKALDFIDRQTVAKKPFFLFVPYTIPHMPVVASKEFAGASGKSKWGDVLIQMDTYVGRLLDRLEEKGISDNTIFIFTSDNGPEMIPGQHGWSGPWRGSYFTGLEGSLRVPFIVRWPGKIPAGVVSDEIVHEMDLYSTLAAWTGGKVPSDRIIDSLDQSAFLAGTQQKSSRDSVVVYVGNDLFGVKWRNWKMMFKEVERGTDEKMTFDFPRMYNLYDDPKEEYQINNETAQHFWVRWPMGEVLKAHQASVAEEPLIRPGTPDPYSPPKAN</sequence>
<protein>
    <submittedName>
        <fullName evidence="8">Arylsulfatase</fullName>
        <ecNumber evidence="8">3.1.6.1</ecNumber>
    </submittedName>
</protein>
<evidence type="ECO:0000256" key="5">
    <source>
        <dbReference type="ARBA" id="ARBA00022801"/>
    </source>
</evidence>
<evidence type="ECO:0000259" key="7">
    <source>
        <dbReference type="Pfam" id="PF00884"/>
    </source>
</evidence>
<evidence type="ECO:0000313" key="9">
    <source>
        <dbReference type="Proteomes" id="UP001152604"/>
    </source>
</evidence>
<dbReference type="Gene3D" id="3.30.1120.10">
    <property type="match status" value="1"/>
</dbReference>
<evidence type="ECO:0000256" key="3">
    <source>
        <dbReference type="ARBA" id="ARBA00022723"/>
    </source>
</evidence>
<comment type="cofactor">
    <cofactor evidence="1">
        <name>Ca(2+)</name>
        <dbReference type="ChEBI" id="CHEBI:29108"/>
    </cofactor>
</comment>
<dbReference type="Proteomes" id="UP001152604">
    <property type="component" value="Unassembled WGS sequence"/>
</dbReference>
<dbReference type="Pfam" id="PF14707">
    <property type="entry name" value="Sulfatase_C"/>
    <property type="match status" value="1"/>
</dbReference>
<evidence type="ECO:0000256" key="6">
    <source>
        <dbReference type="ARBA" id="ARBA00022837"/>
    </source>
</evidence>
<dbReference type="GO" id="GO:0004065">
    <property type="term" value="F:arylsulfatase activity"/>
    <property type="evidence" value="ECO:0007669"/>
    <property type="project" value="UniProtKB-EC"/>
</dbReference>
<proteinExistence type="inferred from homology"/>
<evidence type="ECO:0000256" key="2">
    <source>
        <dbReference type="ARBA" id="ARBA00008779"/>
    </source>
</evidence>
<gene>
    <name evidence="8" type="ORF">MES4922_90052</name>
</gene>
<dbReference type="Gene3D" id="3.40.720.10">
    <property type="entry name" value="Alkaline Phosphatase, subunit A"/>
    <property type="match status" value="1"/>
</dbReference>
<organism evidence="8 9">
    <name type="scientific">Mesorhizobium ventifaucium</name>
    <dbReference type="NCBI Taxonomy" id="666020"/>
    <lineage>
        <taxon>Bacteria</taxon>
        <taxon>Pseudomonadati</taxon>
        <taxon>Pseudomonadota</taxon>
        <taxon>Alphaproteobacteria</taxon>
        <taxon>Hyphomicrobiales</taxon>
        <taxon>Phyllobacteriaceae</taxon>
        <taxon>Mesorhizobium</taxon>
    </lineage>
</organism>
<dbReference type="InterPro" id="IPR000917">
    <property type="entry name" value="Sulfatase_N"/>
</dbReference>
<dbReference type="PANTHER" id="PTHR42693:SF42">
    <property type="entry name" value="ARYLSULFATASE G"/>
    <property type="match status" value="1"/>
</dbReference>
<dbReference type="Pfam" id="PF00884">
    <property type="entry name" value="Sulfatase"/>
    <property type="match status" value="1"/>
</dbReference>
<evidence type="ECO:0000313" key="8">
    <source>
        <dbReference type="EMBL" id="CAH2408086.1"/>
    </source>
</evidence>
<evidence type="ECO:0000256" key="4">
    <source>
        <dbReference type="ARBA" id="ARBA00022729"/>
    </source>
</evidence>